<dbReference type="PANTHER" id="PTHR35502:SF2">
    <property type="entry name" value="PROTEIN MICROTUBULE BINDING PROTEIN 2C"/>
    <property type="match status" value="1"/>
</dbReference>
<dbReference type="AlphaFoldDB" id="A0A2Z7AK19"/>
<evidence type="ECO:0000256" key="2">
    <source>
        <dbReference type="SAM" id="MobiDB-lite"/>
    </source>
</evidence>
<protein>
    <submittedName>
        <fullName evidence="3">Uncharacterized protein</fullName>
    </submittedName>
</protein>
<accession>A0A2Z7AK19</accession>
<keyword evidence="1" id="KW-0175">Coiled coil</keyword>
<keyword evidence="4" id="KW-1185">Reference proteome</keyword>
<evidence type="ECO:0000313" key="3">
    <source>
        <dbReference type="EMBL" id="KZV21708.1"/>
    </source>
</evidence>
<proteinExistence type="predicted"/>
<dbReference type="InterPro" id="IPR040289">
    <property type="entry name" value="MBP2C"/>
</dbReference>
<evidence type="ECO:0000256" key="1">
    <source>
        <dbReference type="SAM" id="Coils"/>
    </source>
</evidence>
<feature type="coiled-coil region" evidence="1">
    <location>
        <begin position="274"/>
        <end position="308"/>
    </location>
</feature>
<dbReference type="PANTHER" id="PTHR35502">
    <property type="entry name" value="PROTEIN MICROTUBULE BINDING PROTEIN 2C"/>
    <property type="match status" value="1"/>
</dbReference>
<feature type="region of interest" description="Disordered" evidence="2">
    <location>
        <begin position="94"/>
        <end position="125"/>
    </location>
</feature>
<sequence length="330" mass="36786">MQHLVELQDTAGFGSDNNSWMSGEDHAALSRTFSSLSAAAATASATGNVDRLLFNDLVEMVPLVQSLIDRKVHSSFTRKGSMIYTKTPSRESLYKKTTGRSALQTKKQKEEQNKSTANNQDGCDDNFSVYSSKSLLSEKDREDLIALRDQVDDLKRKLAEKDELLKSAEISQSEMASLSLKFDELKNEVTEKDSLIKSTQSQLSDAKIKLADKQAAVEKLQWEAMTSNKKVEKLQEGLTTVEGEISCFMSLLDGLARSDMMPCDGDYEFVSYPLEENNESESLTEREMQELEAAREAYIAAVTEAKEKQDDESIAAAVKARFRLQSVVLK</sequence>
<evidence type="ECO:0000313" key="4">
    <source>
        <dbReference type="Proteomes" id="UP000250235"/>
    </source>
</evidence>
<dbReference type="Proteomes" id="UP000250235">
    <property type="component" value="Unassembled WGS sequence"/>
</dbReference>
<dbReference type="GO" id="GO:0010497">
    <property type="term" value="P:plasmodesmata-mediated intercellular transport"/>
    <property type="evidence" value="ECO:0007669"/>
    <property type="project" value="InterPro"/>
</dbReference>
<dbReference type="GO" id="GO:0008017">
    <property type="term" value="F:microtubule binding"/>
    <property type="evidence" value="ECO:0007669"/>
    <property type="project" value="InterPro"/>
</dbReference>
<dbReference type="OrthoDB" id="1915670at2759"/>
<gene>
    <name evidence="3" type="ORF">F511_02866</name>
</gene>
<name>A0A2Z7AK19_9LAMI</name>
<dbReference type="EMBL" id="KV014877">
    <property type="protein sequence ID" value="KZV21708.1"/>
    <property type="molecule type" value="Genomic_DNA"/>
</dbReference>
<organism evidence="3 4">
    <name type="scientific">Dorcoceras hygrometricum</name>
    <dbReference type="NCBI Taxonomy" id="472368"/>
    <lineage>
        <taxon>Eukaryota</taxon>
        <taxon>Viridiplantae</taxon>
        <taxon>Streptophyta</taxon>
        <taxon>Embryophyta</taxon>
        <taxon>Tracheophyta</taxon>
        <taxon>Spermatophyta</taxon>
        <taxon>Magnoliopsida</taxon>
        <taxon>eudicotyledons</taxon>
        <taxon>Gunneridae</taxon>
        <taxon>Pentapetalae</taxon>
        <taxon>asterids</taxon>
        <taxon>lamiids</taxon>
        <taxon>Lamiales</taxon>
        <taxon>Gesneriaceae</taxon>
        <taxon>Didymocarpoideae</taxon>
        <taxon>Trichosporeae</taxon>
        <taxon>Loxocarpinae</taxon>
        <taxon>Dorcoceras</taxon>
    </lineage>
</organism>
<reference evidence="3 4" key="1">
    <citation type="journal article" date="2015" name="Proc. Natl. Acad. Sci. U.S.A.">
        <title>The resurrection genome of Boea hygrometrica: A blueprint for survival of dehydration.</title>
        <authorList>
            <person name="Xiao L."/>
            <person name="Yang G."/>
            <person name="Zhang L."/>
            <person name="Yang X."/>
            <person name="Zhao S."/>
            <person name="Ji Z."/>
            <person name="Zhou Q."/>
            <person name="Hu M."/>
            <person name="Wang Y."/>
            <person name="Chen M."/>
            <person name="Xu Y."/>
            <person name="Jin H."/>
            <person name="Xiao X."/>
            <person name="Hu G."/>
            <person name="Bao F."/>
            <person name="Hu Y."/>
            <person name="Wan P."/>
            <person name="Li L."/>
            <person name="Deng X."/>
            <person name="Kuang T."/>
            <person name="Xiang C."/>
            <person name="Zhu J.K."/>
            <person name="Oliver M.J."/>
            <person name="He Y."/>
        </authorList>
    </citation>
    <scope>NUCLEOTIDE SEQUENCE [LARGE SCALE GENOMIC DNA]</scope>
    <source>
        <strain evidence="4">cv. XS01</strain>
    </source>
</reference>
<dbReference type="Gene3D" id="1.10.287.2610">
    <property type="match status" value="1"/>
</dbReference>